<dbReference type="Pfam" id="PF05437">
    <property type="entry name" value="AzlD"/>
    <property type="match status" value="1"/>
</dbReference>
<dbReference type="AlphaFoldDB" id="A0A173LVS6"/>
<dbReference type="GeneID" id="80451623"/>
<dbReference type="InterPro" id="IPR008407">
    <property type="entry name" value="Brnchd-chn_aa_trnsp_AzlD"/>
</dbReference>
<name>A0A173LVS6_9MICO</name>
<evidence type="ECO:0000313" key="2">
    <source>
        <dbReference type="EMBL" id="BAU98980.1"/>
    </source>
</evidence>
<sequence>MTLWTTVIAASVLSFAVKYIGYIIPQRLLEKPTFTRITNLLTVAMLAALVAVQTLGAGQAVVFDARVPAVILAAILFSFRVPFIIVVAIAGVVAVVLRNLGWMA</sequence>
<keyword evidence="1" id="KW-1133">Transmembrane helix</keyword>
<keyword evidence="1" id="KW-0472">Membrane</keyword>
<feature type="transmembrane region" description="Helical" evidence="1">
    <location>
        <begin position="69"/>
        <end position="97"/>
    </location>
</feature>
<dbReference type="RefSeq" id="WP_096380843.1">
    <property type="nucleotide sequence ID" value="NZ_AP017457.1"/>
</dbReference>
<proteinExistence type="predicted"/>
<dbReference type="EMBL" id="AP017457">
    <property type="protein sequence ID" value="BAU98980.1"/>
    <property type="molecule type" value="Genomic_DNA"/>
</dbReference>
<dbReference type="OrthoDB" id="3733498at2"/>
<keyword evidence="1" id="KW-0812">Transmembrane</keyword>
<evidence type="ECO:0000313" key="3">
    <source>
        <dbReference type="Proteomes" id="UP000243847"/>
    </source>
</evidence>
<protein>
    <submittedName>
        <fullName evidence="2">Branched-chain amino acid transporter</fullName>
    </submittedName>
</protein>
<dbReference type="Proteomes" id="UP000243847">
    <property type="component" value="Chromosome sequence1"/>
</dbReference>
<evidence type="ECO:0000256" key="1">
    <source>
        <dbReference type="SAM" id="Phobius"/>
    </source>
</evidence>
<feature type="transmembrane region" description="Helical" evidence="1">
    <location>
        <begin position="6"/>
        <end position="25"/>
    </location>
</feature>
<organism evidence="2 3">
    <name type="scientific">Aurantimicrobium minutum</name>
    <dbReference type="NCBI Taxonomy" id="708131"/>
    <lineage>
        <taxon>Bacteria</taxon>
        <taxon>Bacillati</taxon>
        <taxon>Actinomycetota</taxon>
        <taxon>Actinomycetes</taxon>
        <taxon>Micrococcales</taxon>
        <taxon>Microbacteriaceae</taxon>
        <taxon>Aurantimicrobium</taxon>
    </lineage>
</organism>
<accession>A0A173LVS6</accession>
<dbReference type="KEGG" id="amin:AUMI_14380"/>
<gene>
    <name evidence="2" type="ORF">AUMI_14380</name>
</gene>
<reference evidence="2 3" key="1">
    <citation type="journal article" date="2016" name="Genome Announc.">
        <title>Complete Genome Sequence of Aurantimicrobium minutum Type Strain KNCT, a Planktonic Ultramicrobacterium Isolated from River Water.</title>
        <authorList>
            <person name="Nakai R."/>
            <person name="Fujisawa T."/>
            <person name="Nakamura Y."/>
            <person name="Nishide H."/>
            <person name="Uchiyama I."/>
            <person name="Baba T."/>
            <person name="Toyoda A."/>
            <person name="Fujiyama A."/>
            <person name="Naganuma T."/>
            <person name="Niki H."/>
        </authorList>
    </citation>
    <scope>NUCLEOTIDE SEQUENCE [LARGE SCALE GENOMIC DNA]</scope>
    <source>
        <strain evidence="2 3">KNC</strain>
    </source>
</reference>
<feature type="transmembrane region" description="Helical" evidence="1">
    <location>
        <begin position="37"/>
        <end position="57"/>
    </location>
</feature>